<feature type="compositionally biased region" description="Polar residues" evidence="1">
    <location>
        <begin position="145"/>
        <end position="160"/>
    </location>
</feature>
<gene>
    <name evidence="2" type="ORF">DCS_03659</name>
</gene>
<dbReference type="GeneID" id="63716302"/>
<proteinExistence type="predicted"/>
<dbReference type="Proteomes" id="UP000076580">
    <property type="component" value="Chromosome 02"/>
</dbReference>
<organism evidence="2 3">
    <name type="scientific">Drechmeria coniospora</name>
    <name type="common">Nematophagous fungus</name>
    <name type="synonym">Meria coniospora</name>
    <dbReference type="NCBI Taxonomy" id="98403"/>
    <lineage>
        <taxon>Eukaryota</taxon>
        <taxon>Fungi</taxon>
        <taxon>Dikarya</taxon>
        <taxon>Ascomycota</taxon>
        <taxon>Pezizomycotina</taxon>
        <taxon>Sordariomycetes</taxon>
        <taxon>Hypocreomycetidae</taxon>
        <taxon>Hypocreales</taxon>
        <taxon>Ophiocordycipitaceae</taxon>
        <taxon>Drechmeria</taxon>
    </lineage>
</organism>
<dbReference type="AlphaFoldDB" id="A0A151GHQ7"/>
<reference evidence="2 3" key="1">
    <citation type="journal article" date="2016" name="Sci. Rep.">
        <title>Insights into Adaptations to a Near-Obligate Nematode Endoparasitic Lifestyle from the Finished Genome of Drechmeria coniospora.</title>
        <authorList>
            <person name="Zhang L."/>
            <person name="Zhou Z."/>
            <person name="Guo Q."/>
            <person name="Fokkens L."/>
            <person name="Miskei M."/>
            <person name="Pocsi I."/>
            <person name="Zhang W."/>
            <person name="Chen M."/>
            <person name="Wang L."/>
            <person name="Sun Y."/>
            <person name="Donzelli B.G."/>
            <person name="Gibson D.M."/>
            <person name="Nelson D.R."/>
            <person name="Luo J.G."/>
            <person name="Rep M."/>
            <person name="Liu H."/>
            <person name="Yang S."/>
            <person name="Wang J."/>
            <person name="Krasnoff S.B."/>
            <person name="Xu Y."/>
            <person name="Molnar I."/>
            <person name="Lin M."/>
        </authorList>
    </citation>
    <scope>NUCLEOTIDE SEQUENCE [LARGE SCALE GENOMIC DNA]</scope>
    <source>
        <strain evidence="2 3">ARSEF 6962</strain>
    </source>
</reference>
<dbReference type="EMBL" id="LAYC01000002">
    <property type="protein sequence ID" value="KYK56657.1"/>
    <property type="molecule type" value="Genomic_DNA"/>
</dbReference>
<name>A0A151GHQ7_DRECN</name>
<feature type="region of interest" description="Disordered" evidence="1">
    <location>
        <begin position="50"/>
        <end position="203"/>
    </location>
</feature>
<accession>A0A151GHQ7</accession>
<feature type="region of interest" description="Disordered" evidence="1">
    <location>
        <begin position="477"/>
        <end position="500"/>
    </location>
</feature>
<feature type="region of interest" description="Disordered" evidence="1">
    <location>
        <begin position="8"/>
        <end position="36"/>
    </location>
</feature>
<feature type="compositionally biased region" description="Low complexity" evidence="1">
    <location>
        <begin position="122"/>
        <end position="138"/>
    </location>
</feature>
<keyword evidence="3" id="KW-1185">Reference proteome</keyword>
<feature type="compositionally biased region" description="Polar residues" evidence="1">
    <location>
        <begin position="180"/>
        <end position="203"/>
    </location>
</feature>
<comment type="caution">
    <text evidence="2">The sequence shown here is derived from an EMBL/GenBank/DDBJ whole genome shotgun (WGS) entry which is preliminary data.</text>
</comment>
<dbReference type="InParanoid" id="A0A151GHQ7"/>
<feature type="compositionally biased region" description="Basic and acidic residues" evidence="1">
    <location>
        <begin position="486"/>
        <end position="500"/>
    </location>
</feature>
<dbReference type="RefSeq" id="XP_040656009.1">
    <property type="nucleotide sequence ID" value="XM_040800976.1"/>
</dbReference>
<feature type="compositionally biased region" description="Basic and acidic residues" evidence="1">
    <location>
        <begin position="104"/>
        <end position="121"/>
    </location>
</feature>
<dbReference type="STRING" id="98403.A0A151GHQ7"/>
<evidence type="ECO:0000256" key="1">
    <source>
        <dbReference type="SAM" id="MobiDB-lite"/>
    </source>
</evidence>
<sequence length="568" mass="61271">MVPTIELANFQLAPSEPNFPPWTRGDEDEEDTDIQKSACPYKVFRCRREKRRDRWLMDAGHGLLHNRDSMPSNKKRRRKGLLKASTGPDMGSIPGAKNAARASSSDEKGPSSDDSGHESDHASAAAEALLPTPSTTPSAPHPSIPQRTPPISESSSSQATAAPIAGHRSSSVKKAPELLPSNNNADVKPSQSPSLDRTPGSSYISETMSTTALEPLDPTLTAGSNFWIEFTPYITGPVSTFASIVRNEVEPPETQVPSVPVTNGPKVMSMDTTSYTGADTNSYRVHRDHEDLHATTHTALIAVGSIGATIIIFFALWLGWKCFQMQSGNGSETSTLSSPRKPMQLMTSFVPCVPILKKRSANPSVSDVVKPYDDGFWGSKLPPSADGGVENSGAITVPTGIASTQEVKESNAVRLHLSPQNQPGSSNHPRLSNIPGQRMSEISSLSSGFGDGDIIMPTGNNFIIAAERLMVPAPAAQRSSVGGASQRRETVYTETSEDPHPRFRTINSWVKQQTGRVKRGKQLEMTNGDIPPVPKMPLEQDFRLMMPDGEVPRQVVPGKRSTGYGMSK</sequence>
<protein>
    <submittedName>
        <fullName evidence="2">Uncharacterized protein</fullName>
    </submittedName>
</protein>
<evidence type="ECO:0000313" key="2">
    <source>
        <dbReference type="EMBL" id="KYK56657.1"/>
    </source>
</evidence>
<feature type="compositionally biased region" description="Polar residues" evidence="1">
    <location>
        <begin position="418"/>
        <end position="430"/>
    </location>
</feature>
<evidence type="ECO:0000313" key="3">
    <source>
        <dbReference type="Proteomes" id="UP000076580"/>
    </source>
</evidence>
<feature type="region of interest" description="Disordered" evidence="1">
    <location>
        <begin position="417"/>
        <end position="436"/>
    </location>
</feature>
<feature type="region of interest" description="Disordered" evidence="1">
    <location>
        <begin position="547"/>
        <end position="568"/>
    </location>
</feature>